<reference evidence="8 9" key="1">
    <citation type="submission" date="2023-03" db="EMBL/GenBank/DDBJ databases">
        <authorList>
            <person name="Pearce D."/>
        </authorList>
    </citation>
    <scope>NUCLEOTIDE SEQUENCE [LARGE SCALE GENOMIC DNA]</scope>
    <source>
        <strain evidence="8">Msz</strain>
    </source>
</reference>
<protein>
    <submittedName>
        <fullName evidence="8">Subtilisin family serine protease</fullName>
    </submittedName>
</protein>
<evidence type="ECO:0000256" key="2">
    <source>
        <dbReference type="ARBA" id="ARBA00022670"/>
    </source>
</evidence>
<dbReference type="PROSITE" id="PS00137">
    <property type="entry name" value="SUBTILASE_HIS"/>
    <property type="match status" value="1"/>
</dbReference>
<feature type="domain" description="Peptidase S8/S53" evidence="7">
    <location>
        <begin position="172"/>
        <end position="399"/>
    </location>
</feature>
<dbReference type="EMBL" id="OX458333">
    <property type="protein sequence ID" value="CAI8764787.1"/>
    <property type="molecule type" value="Genomic_DNA"/>
</dbReference>
<feature type="active site" description="Charge relay system" evidence="5">
    <location>
        <position position="369"/>
    </location>
</feature>
<dbReference type="PANTHER" id="PTHR43806:SF11">
    <property type="entry name" value="CEREVISIN-RELATED"/>
    <property type="match status" value="1"/>
</dbReference>
<evidence type="ECO:0000256" key="4">
    <source>
        <dbReference type="ARBA" id="ARBA00022825"/>
    </source>
</evidence>
<keyword evidence="4 5" id="KW-0720">Serine protease</keyword>
<evidence type="ECO:0000259" key="7">
    <source>
        <dbReference type="Pfam" id="PF00082"/>
    </source>
</evidence>
<dbReference type="InterPro" id="IPR015500">
    <property type="entry name" value="Peptidase_S8_subtilisin-rel"/>
</dbReference>
<feature type="active site" description="Charge relay system" evidence="5">
    <location>
        <position position="214"/>
    </location>
</feature>
<dbReference type="SUPFAM" id="SSF52743">
    <property type="entry name" value="Subtilisin-like"/>
    <property type="match status" value="1"/>
</dbReference>
<evidence type="ECO:0000256" key="3">
    <source>
        <dbReference type="ARBA" id="ARBA00022801"/>
    </source>
</evidence>
<dbReference type="InterPro" id="IPR050131">
    <property type="entry name" value="Peptidase_S8_subtilisin-like"/>
</dbReference>
<dbReference type="Proteomes" id="UP001162030">
    <property type="component" value="Chromosome"/>
</dbReference>
<dbReference type="RefSeq" id="WP_051332057.1">
    <property type="nucleotide sequence ID" value="NZ_OX458333.1"/>
</dbReference>
<comment type="similarity">
    <text evidence="1 5">Belongs to the peptidase S8 family.</text>
</comment>
<feature type="signal peptide" evidence="6">
    <location>
        <begin position="1"/>
        <end position="20"/>
    </location>
</feature>
<dbReference type="InterPro" id="IPR022398">
    <property type="entry name" value="Peptidase_S8_His-AS"/>
</dbReference>
<gene>
    <name evidence="8" type="ORF">MSZNOR_0913</name>
</gene>
<evidence type="ECO:0000313" key="8">
    <source>
        <dbReference type="EMBL" id="CAI8764787.1"/>
    </source>
</evidence>
<dbReference type="PROSITE" id="PS51892">
    <property type="entry name" value="SUBTILASE"/>
    <property type="match status" value="1"/>
</dbReference>
<dbReference type="InterPro" id="IPR036852">
    <property type="entry name" value="Peptidase_S8/S53_dom_sf"/>
</dbReference>
<dbReference type="GO" id="GO:0008233">
    <property type="term" value="F:peptidase activity"/>
    <property type="evidence" value="ECO:0007669"/>
    <property type="project" value="UniProtKB-KW"/>
</dbReference>
<sequence>MSFGLTALALALLLQLAGCATDLDVPSIDPAPDPSIEERRILVTFTDSSIGRKVPGNILDRYRAHGRYLGSAWSTRVAADLAEQYGLKLVAEWPVTVLRVVCVVYEIPTDQIPVDMMNTIAQDHRVESVQFMRTFQALVDDTSASLGGDPYFRLQKNLQRMRIETAHRLATGRGVRIALVDTGVDDAHPDLQGQIAVSKNLASSNHDKPTDDVHGTAVAGIVAARSGNGIGIAGIAPGAKIYALKACWPEHPGSVSALCNSFTLLAALNEAVRLGIPIVNLSLTGADDPLVGRLLRAAIDQGILVVAADASENGSNPGFPANQTGVIAVRTVQTDHKPKATADDGIVAPGTDILTTLPYGRYDFVSGSSFAAPHVTGVLALMRQLKPSLTAPEAVKLLHASVVSSTQAQDPLNRVIDACLALARLLGLPDCGKPS</sequence>
<feature type="active site" description="Charge relay system" evidence="5">
    <location>
        <position position="181"/>
    </location>
</feature>
<dbReference type="PANTHER" id="PTHR43806">
    <property type="entry name" value="PEPTIDASE S8"/>
    <property type="match status" value="1"/>
</dbReference>
<evidence type="ECO:0000256" key="1">
    <source>
        <dbReference type="ARBA" id="ARBA00011073"/>
    </source>
</evidence>
<proteinExistence type="inferred from homology"/>
<keyword evidence="2 5" id="KW-0645">Protease</keyword>
<keyword evidence="3 5" id="KW-0378">Hydrolase</keyword>
<dbReference type="PRINTS" id="PR00723">
    <property type="entry name" value="SUBTILISIN"/>
</dbReference>
<dbReference type="InterPro" id="IPR023827">
    <property type="entry name" value="Peptidase_S8_Asp-AS"/>
</dbReference>
<evidence type="ECO:0000256" key="5">
    <source>
        <dbReference type="PROSITE-ProRule" id="PRU01240"/>
    </source>
</evidence>
<keyword evidence="9" id="KW-1185">Reference proteome</keyword>
<keyword evidence="6" id="KW-0732">Signal</keyword>
<accession>A0ABN8WYQ4</accession>
<dbReference type="PROSITE" id="PS00136">
    <property type="entry name" value="SUBTILASE_ASP"/>
    <property type="match status" value="1"/>
</dbReference>
<organism evidence="8 9">
    <name type="scientific">Methylocaldum szegediense</name>
    <dbReference type="NCBI Taxonomy" id="73780"/>
    <lineage>
        <taxon>Bacteria</taxon>
        <taxon>Pseudomonadati</taxon>
        <taxon>Pseudomonadota</taxon>
        <taxon>Gammaproteobacteria</taxon>
        <taxon>Methylococcales</taxon>
        <taxon>Methylococcaceae</taxon>
        <taxon>Methylocaldum</taxon>
    </lineage>
</organism>
<name>A0ABN8WYQ4_9GAMM</name>
<evidence type="ECO:0000313" key="9">
    <source>
        <dbReference type="Proteomes" id="UP001162030"/>
    </source>
</evidence>
<dbReference type="InterPro" id="IPR000209">
    <property type="entry name" value="Peptidase_S8/S53_dom"/>
</dbReference>
<dbReference type="Gene3D" id="3.40.50.200">
    <property type="entry name" value="Peptidase S8/S53 domain"/>
    <property type="match status" value="1"/>
</dbReference>
<dbReference type="Pfam" id="PF00082">
    <property type="entry name" value="Peptidase_S8"/>
    <property type="match status" value="1"/>
</dbReference>
<dbReference type="GO" id="GO:0006508">
    <property type="term" value="P:proteolysis"/>
    <property type="evidence" value="ECO:0007669"/>
    <property type="project" value="UniProtKB-KW"/>
</dbReference>
<feature type="chain" id="PRO_5046533968" evidence="6">
    <location>
        <begin position="21"/>
        <end position="435"/>
    </location>
</feature>
<evidence type="ECO:0000256" key="6">
    <source>
        <dbReference type="SAM" id="SignalP"/>
    </source>
</evidence>